<dbReference type="EMBL" id="PTQR01000018">
    <property type="protein sequence ID" value="TKX26054.1"/>
    <property type="molecule type" value="Genomic_DNA"/>
</dbReference>
<evidence type="ECO:0000313" key="4">
    <source>
        <dbReference type="Proteomes" id="UP000308133"/>
    </source>
</evidence>
<dbReference type="SUPFAM" id="SSF51556">
    <property type="entry name" value="Metallo-dependent hydrolases"/>
    <property type="match status" value="1"/>
</dbReference>
<dbReference type="Gene3D" id="3.20.20.140">
    <property type="entry name" value="Metal-dependent hydrolases"/>
    <property type="match status" value="1"/>
</dbReference>
<gene>
    <name evidence="3" type="ORF">C1H76_1670</name>
</gene>
<organism evidence="3 4">
    <name type="scientific">Elsinoe australis</name>
    <dbReference type="NCBI Taxonomy" id="40998"/>
    <lineage>
        <taxon>Eukaryota</taxon>
        <taxon>Fungi</taxon>
        <taxon>Dikarya</taxon>
        <taxon>Ascomycota</taxon>
        <taxon>Pezizomycotina</taxon>
        <taxon>Dothideomycetes</taxon>
        <taxon>Dothideomycetidae</taxon>
        <taxon>Myriangiales</taxon>
        <taxon>Elsinoaceae</taxon>
        <taxon>Elsinoe</taxon>
    </lineage>
</organism>
<dbReference type="InterPro" id="IPR013108">
    <property type="entry name" value="Amidohydro_3"/>
</dbReference>
<sequence>MRLISTIGIEVATSAPGTIDACTAALSSTHAAMTSLVLPLHTPEAITAVVRHAAASNLQIALHALGDATVKLAIDALESHGDPTSTHNRRHRIEHPELTSPEDAKRLGGL</sequence>
<evidence type="ECO:0000313" key="3">
    <source>
        <dbReference type="EMBL" id="TKX26054.1"/>
    </source>
</evidence>
<dbReference type="Proteomes" id="UP000308133">
    <property type="component" value="Unassembled WGS sequence"/>
</dbReference>
<dbReference type="PANTHER" id="PTHR22642:SF20">
    <property type="entry name" value="AMIDOHYDROLASE 3 DOMAIN-CONTAINING PROTEIN"/>
    <property type="match status" value="1"/>
</dbReference>
<evidence type="ECO:0000256" key="1">
    <source>
        <dbReference type="SAM" id="MobiDB-lite"/>
    </source>
</evidence>
<evidence type="ECO:0000259" key="2">
    <source>
        <dbReference type="Pfam" id="PF07969"/>
    </source>
</evidence>
<feature type="compositionally biased region" description="Basic and acidic residues" evidence="1">
    <location>
        <begin position="94"/>
        <end position="110"/>
    </location>
</feature>
<dbReference type="AlphaFoldDB" id="A0A4U7BCG2"/>
<feature type="region of interest" description="Disordered" evidence="1">
    <location>
        <begin position="79"/>
        <end position="110"/>
    </location>
</feature>
<feature type="domain" description="Amidohydrolase 3" evidence="2">
    <location>
        <begin position="25"/>
        <end position="108"/>
    </location>
</feature>
<comment type="caution">
    <text evidence="3">The sequence shown here is derived from an EMBL/GenBank/DDBJ whole genome shotgun (WGS) entry which is preliminary data.</text>
</comment>
<proteinExistence type="predicted"/>
<accession>A0A4U7BCG2</accession>
<dbReference type="PANTHER" id="PTHR22642">
    <property type="entry name" value="IMIDAZOLONEPROPIONASE"/>
    <property type="match status" value="1"/>
</dbReference>
<dbReference type="InterPro" id="IPR032466">
    <property type="entry name" value="Metal_Hydrolase"/>
</dbReference>
<name>A0A4U7BCG2_9PEZI</name>
<dbReference type="Pfam" id="PF07969">
    <property type="entry name" value="Amidohydro_3"/>
    <property type="match status" value="1"/>
</dbReference>
<reference evidence="3 4" key="1">
    <citation type="submission" date="2018-02" db="EMBL/GenBank/DDBJ databases">
        <title>Draft genome sequences of Elsinoe sp., causing black scab on jojoba.</title>
        <authorList>
            <person name="Stodart B."/>
            <person name="Jeffress S."/>
            <person name="Ash G."/>
            <person name="Arun Chinnappa K."/>
        </authorList>
    </citation>
    <scope>NUCLEOTIDE SEQUENCE [LARGE SCALE GENOMIC DNA]</scope>
    <source>
        <strain evidence="3 4">Hillstone_2</strain>
    </source>
</reference>
<protein>
    <recommendedName>
        <fullName evidence="2">Amidohydrolase 3 domain-containing protein</fullName>
    </recommendedName>
</protein>